<dbReference type="EMBL" id="LK996017">
    <property type="protein sequence ID" value="CDX04907.1"/>
    <property type="molecule type" value="Genomic_DNA"/>
</dbReference>
<dbReference type="InterPro" id="IPR014818">
    <property type="entry name" value="Phage/plasmid_primase_P4_C"/>
</dbReference>
<dbReference type="GO" id="GO:0005524">
    <property type="term" value="F:ATP binding"/>
    <property type="evidence" value="ECO:0007669"/>
    <property type="project" value="UniProtKB-KW"/>
</dbReference>
<evidence type="ECO:0000256" key="3">
    <source>
        <dbReference type="ARBA" id="ARBA00022840"/>
    </source>
</evidence>
<dbReference type="SUPFAM" id="SSF52540">
    <property type="entry name" value="P-loop containing nucleoside triphosphate hydrolases"/>
    <property type="match status" value="1"/>
</dbReference>
<accession>A0A098B965</accession>
<evidence type="ECO:0000256" key="1">
    <source>
        <dbReference type="ARBA" id="ARBA00022741"/>
    </source>
</evidence>
<evidence type="ECO:0000313" key="5">
    <source>
        <dbReference type="EMBL" id="CDX04907.1"/>
    </source>
</evidence>
<reference evidence="5" key="1">
    <citation type="submission" date="2014-07" db="EMBL/GenBank/DDBJ databases">
        <authorList>
            <person name="Hornung V.Bastian."/>
        </authorList>
    </citation>
    <scope>NUCLEOTIDE SEQUENCE</scope>
    <source>
        <strain evidence="5">PCE-S</strain>
    </source>
</reference>
<protein>
    <submittedName>
        <fullName evidence="5">Phage/plasmid primase, P4</fullName>
    </submittedName>
</protein>
<dbReference type="PROSITE" id="PS51206">
    <property type="entry name" value="SF3_HELICASE_1"/>
    <property type="match status" value="1"/>
</dbReference>
<dbReference type="InterPro" id="IPR051620">
    <property type="entry name" value="ORF904-like_C"/>
</dbReference>
<evidence type="ECO:0000259" key="4">
    <source>
        <dbReference type="PROSITE" id="PS51206"/>
    </source>
</evidence>
<dbReference type="SMART" id="SM00885">
    <property type="entry name" value="D5_N"/>
    <property type="match status" value="1"/>
</dbReference>
<dbReference type="NCBIfam" id="TIGR01613">
    <property type="entry name" value="primase_Cterm"/>
    <property type="match status" value="1"/>
</dbReference>
<organism evidence="5">
    <name type="scientific">Desulfitobacterium hafniense</name>
    <name type="common">Desulfitobacterium frappieri</name>
    <dbReference type="NCBI Taxonomy" id="49338"/>
    <lineage>
        <taxon>Bacteria</taxon>
        <taxon>Bacillati</taxon>
        <taxon>Bacillota</taxon>
        <taxon>Clostridia</taxon>
        <taxon>Eubacteriales</taxon>
        <taxon>Desulfitobacteriaceae</taxon>
        <taxon>Desulfitobacterium</taxon>
    </lineage>
</organism>
<sequence>MLKKSSDIELFLKTVVGTPSSEIDLARHFIEIRLINPLYSTKCYFFAADSIDLEKSFTDIVAESQNSNSNVYVSIALRHSNKSGKNADCSLLRCFITDHDELNGVKLKNIEDPTKKATARQELLELLRSETHIPPTLIVDSGNGFHCYYCLDYFVDIRKHADSIKMKMQWLNRRYPQAPGDPAMLKISQPIRLPGSWNFKDINDVKSCKIVEYHPERQYKFSDIPNSESKSAATILSKKSKTSENTSFYPFWECKFLNWMRENPAEQTYHLWFAAASTLAFFGEEGREAFHELSSGYPKYSQPEINRLFDDMLKARSEGIGPITYEKIAEYGFSEKDDTDAASPAIYIQHLYKNTQLEKMGITFKEERLIFNPNIFAEFFIRQEELAIYEGKIFYCYREGVWTRLEDYELLRKIRDLIQDTRRNIFSTGMGNSALEMLRLAVPQVQNLDKFKHLINLKNGMLNLNTQELIPHDPCYFSTIQLPIAYNPDATCASFKKFVNQIMDDDPERVCVIQEFFGYLLTADTVIHKAFFLFGEGSNGKSLLLDILTNLIGPVNVSNLSLSDLDNSFRRANLVGKTANIATENEISSKGFNSQFFKAIVSGDRIQVERKYESPISYAPLCKLVFAVNNLPYSRDKSHGLYRRMFIIPFNRRFEGKDADKHLNEKLLTELPGILNWALKGLVRLRQNDYEFTNSSIINSAVNSYIEDQNPIHLFISETVSISEVSERVAKAHIMESYNLWCHRNGLGDTTKISPQKFWNTFRASCKELALPFEQQVSNGTRYLKGLSIKEMEGSIPSPLSQFL</sequence>
<dbReference type="InterPro" id="IPR027417">
    <property type="entry name" value="P-loop_NTPase"/>
</dbReference>
<gene>
    <name evidence="5" type="ORF">DPCES_5021</name>
</gene>
<keyword evidence="2" id="KW-0378">Hydrolase</keyword>
<dbReference type="InterPro" id="IPR045455">
    <property type="entry name" value="NrS-1_pol-like_helicase"/>
</dbReference>
<feature type="domain" description="SF3 helicase" evidence="4">
    <location>
        <begin position="508"/>
        <end position="663"/>
    </location>
</feature>
<dbReference type="InterPro" id="IPR006500">
    <property type="entry name" value="Helicase_put_C_phage/plasmid"/>
</dbReference>
<dbReference type="AlphaFoldDB" id="A0A098B965"/>
<dbReference type="Pfam" id="PF19263">
    <property type="entry name" value="DUF5906"/>
    <property type="match status" value="1"/>
</dbReference>
<dbReference type="Pfam" id="PF08706">
    <property type="entry name" value="D5_N"/>
    <property type="match status" value="1"/>
</dbReference>
<keyword evidence="1" id="KW-0547">Nucleotide-binding</keyword>
<dbReference type="PANTHER" id="PTHR35372:SF2">
    <property type="entry name" value="SF3 HELICASE DOMAIN-CONTAINING PROTEIN"/>
    <property type="match status" value="1"/>
</dbReference>
<dbReference type="PANTHER" id="PTHR35372">
    <property type="entry name" value="ATP BINDING PROTEIN-RELATED"/>
    <property type="match status" value="1"/>
</dbReference>
<evidence type="ECO:0000256" key="2">
    <source>
        <dbReference type="ARBA" id="ARBA00022801"/>
    </source>
</evidence>
<dbReference type="InterPro" id="IPR014015">
    <property type="entry name" value="Helicase_SF3_DNA-vir"/>
</dbReference>
<dbReference type="RefSeq" id="WP_208926518.1">
    <property type="nucleotide sequence ID" value="NZ_LK996017.1"/>
</dbReference>
<dbReference type="Gene3D" id="3.40.50.300">
    <property type="entry name" value="P-loop containing nucleotide triphosphate hydrolases"/>
    <property type="match status" value="1"/>
</dbReference>
<name>A0A098B965_DESHA</name>
<dbReference type="GO" id="GO:0016787">
    <property type="term" value="F:hydrolase activity"/>
    <property type="evidence" value="ECO:0007669"/>
    <property type="project" value="UniProtKB-KW"/>
</dbReference>
<dbReference type="PATRIC" id="fig|49338.4.peg.5403"/>
<keyword evidence="3" id="KW-0067">ATP-binding</keyword>
<proteinExistence type="predicted"/>